<feature type="transmembrane region" description="Helical" evidence="1">
    <location>
        <begin position="327"/>
        <end position="350"/>
    </location>
</feature>
<keyword evidence="2" id="KW-0732">Signal</keyword>
<protein>
    <recommendedName>
        <fullName evidence="5">Phosphatidic acid phosphatase type 2/haloperoxidase domain-containing protein</fullName>
    </recommendedName>
</protein>
<evidence type="ECO:0000313" key="3">
    <source>
        <dbReference type="EMBL" id="KAK5576784.1"/>
    </source>
</evidence>
<dbReference type="InterPro" id="IPR036938">
    <property type="entry name" value="PAP2/HPO_sf"/>
</dbReference>
<dbReference type="Gene3D" id="1.20.144.10">
    <property type="entry name" value="Phosphatidic acid phosphatase type 2/haloperoxidase"/>
    <property type="match status" value="1"/>
</dbReference>
<dbReference type="PANTHER" id="PTHR14969">
    <property type="entry name" value="SPHINGOSINE-1-PHOSPHATE PHOSPHOHYDROLASE"/>
    <property type="match status" value="1"/>
</dbReference>
<keyword evidence="1" id="KW-1133">Transmembrane helix</keyword>
<feature type="transmembrane region" description="Helical" evidence="1">
    <location>
        <begin position="135"/>
        <end position="155"/>
    </location>
</feature>
<keyword evidence="4" id="KW-1185">Reference proteome</keyword>
<dbReference type="GO" id="GO:0042392">
    <property type="term" value="F:sphingosine-1-phosphate phosphatase activity"/>
    <property type="evidence" value="ECO:0007669"/>
    <property type="project" value="TreeGrafter"/>
</dbReference>
<feature type="chain" id="PRO_5042829368" description="Phosphatidic acid phosphatase type 2/haloperoxidase domain-containing protein" evidence="2">
    <location>
        <begin position="20"/>
        <end position="367"/>
    </location>
</feature>
<organism evidence="3 4">
    <name type="scientific">Dictyostelium firmibasis</name>
    <dbReference type="NCBI Taxonomy" id="79012"/>
    <lineage>
        <taxon>Eukaryota</taxon>
        <taxon>Amoebozoa</taxon>
        <taxon>Evosea</taxon>
        <taxon>Eumycetozoa</taxon>
        <taxon>Dictyostelia</taxon>
        <taxon>Dictyosteliales</taxon>
        <taxon>Dictyosteliaceae</taxon>
        <taxon>Dictyostelium</taxon>
    </lineage>
</organism>
<sequence length="367" mass="41100">MKLLFTILTFLAFLSITNAANSANCTNVNGDMFMNKCWKNDESVLPLMASFIMQFVNPRTVAISTTTILFLLPAILLLSNSPSVYPALKNKYSQLRIILIHMLHRSAYPLVLGVGLYAVFRQRRPCFCDGAPVGSIYGMPSGDAMAGGILGAFLIDKAPFYPKLARVLGVCVMICVCFERTILGFHTIGQVVTGTSIGFILHFYSTRVPQWFIAVDILMQWILSAIALQLDPALIYSPNDPNNLWVWFIWGASFQILVLFLLFRVGKSPLDGWRVLKQSMNKMSKDDLNIQSDSAEDHLLAYAIKPSHDIIESDERYKRRISKDADIPYTFVAFIAFFTVNFLSFCMQQWGWLVHTSDSAAGGTPMS</sequence>
<dbReference type="EMBL" id="JAVFKY010000005">
    <property type="protein sequence ID" value="KAK5576784.1"/>
    <property type="molecule type" value="Genomic_DNA"/>
</dbReference>
<dbReference type="AlphaFoldDB" id="A0AAN7YME9"/>
<dbReference type="Proteomes" id="UP001344447">
    <property type="component" value="Unassembled WGS sequence"/>
</dbReference>
<reference evidence="3 4" key="1">
    <citation type="submission" date="2023-11" db="EMBL/GenBank/DDBJ databases">
        <title>Dfirmibasis_genome.</title>
        <authorList>
            <person name="Edelbroek B."/>
            <person name="Kjellin J."/>
            <person name="Jerlstrom-Hultqvist J."/>
            <person name="Soderbom F."/>
        </authorList>
    </citation>
    <scope>NUCLEOTIDE SEQUENCE [LARGE SCALE GENOMIC DNA]</scope>
    <source>
        <strain evidence="3 4">TNS-C-14</strain>
    </source>
</reference>
<evidence type="ECO:0000256" key="1">
    <source>
        <dbReference type="SAM" id="Phobius"/>
    </source>
</evidence>
<dbReference type="SUPFAM" id="SSF48317">
    <property type="entry name" value="Acid phosphatase/Vanadium-dependent haloperoxidase"/>
    <property type="match status" value="1"/>
</dbReference>
<keyword evidence="1" id="KW-0812">Transmembrane</keyword>
<accession>A0AAN7YME9</accession>
<dbReference type="PANTHER" id="PTHR14969:SF13">
    <property type="entry name" value="AT30094P"/>
    <property type="match status" value="1"/>
</dbReference>
<name>A0AAN7YME9_9MYCE</name>
<keyword evidence="1" id="KW-0472">Membrane</keyword>
<comment type="caution">
    <text evidence="3">The sequence shown here is derived from an EMBL/GenBank/DDBJ whole genome shotgun (WGS) entry which is preliminary data.</text>
</comment>
<proteinExistence type="predicted"/>
<feature type="transmembrane region" description="Helical" evidence="1">
    <location>
        <begin position="98"/>
        <end position="120"/>
    </location>
</feature>
<evidence type="ECO:0008006" key="5">
    <source>
        <dbReference type="Google" id="ProtNLM"/>
    </source>
</evidence>
<feature type="transmembrane region" description="Helical" evidence="1">
    <location>
        <begin position="245"/>
        <end position="265"/>
    </location>
</feature>
<evidence type="ECO:0000256" key="2">
    <source>
        <dbReference type="SAM" id="SignalP"/>
    </source>
</evidence>
<evidence type="ECO:0000313" key="4">
    <source>
        <dbReference type="Proteomes" id="UP001344447"/>
    </source>
</evidence>
<feature type="transmembrane region" description="Helical" evidence="1">
    <location>
        <begin position="60"/>
        <end position="78"/>
    </location>
</feature>
<gene>
    <name evidence="3" type="ORF">RB653_007928</name>
</gene>
<feature type="signal peptide" evidence="2">
    <location>
        <begin position="1"/>
        <end position="19"/>
    </location>
</feature>
<feature type="transmembrane region" description="Helical" evidence="1">
    <location>
        <begin position="188"/>
        <end position="204"/>
    </location>
</feature>
<feature type="transmembrane region" description="Helical" evidence="1">
    <location>
        <begin position="211"/>
        <end position="230"/>
    </location>
</feature>